<gene>
    <name evidence="1" type="ORF">NM04_16045</name>
</gene>
<evidence type="ECO:0000313" key="1">
    <source>
        <dbReference type="EMBL" id="RNF29798.1"/>
    </source>
</evidence>
<organism evidence="1 2">
    <name type="scientific">Massilia aurea</name>
    <dbReference type="NCBI Taxonomy" id="373040"/>
    <lineage>
        <taxon>Bacteria</taxon>
        <taxon>Pseudomonadati</taxon>
        <taxon>Pseudomonadota</taxon>
        <taxon>Betaproteobacteria</taxon>
        <taxon>Burkholderiales</taxon>
        <taxon>Oxalobacteraceae</taxon>
        <taxon>Telluria group</taxon>
        <taxon>Massilia</taxon>
    </lineage>
</organism>
<dbReference type="InterPro" id="IPR032556">
    <property type="entry name" value="DUF4936"/>
</dbReference>
<evidence type="ECO:0000313" key="2">
    <source>
        <dbReference type="Proteomes" id="UP000283254"/>
    </source>
</evidence>
<comment type="caution">
    <text evidence="1">The sequence shown here is derived from an EMBL/GenBank/DDBJ whole genome shotgun (WGS) entry which is preliminary data.</text>
</comment>
<accession>A0A422QIK9</accession>
<dbReference type="RefSeq" id="WP_123070491.1">
    <property type="nucleotide sequence ID" value="NZ_JSAB01000168.1"/>
</dbReference>
<evidence type="ECO:0008006" key="3">
    <source>
        <dbReference type="Google" id="ProtNLM"/>
    </source>
</evidence>
<dbReference type="Proteomes" id="UP000283254">
    <property type="component" value="Unassembled WGS sequence"/>
</dbReference>
<protein>
    <recommendedName>
        <fullName evidence="3">DUF4936 domain-containing protein</fullName>
    </recommendedName>
</protein>
<proteinExistence type="predicted"/>
<dbReference type="EMBL" id="JSAB01000168">
    <property type="protein sequence ID" value="RNF29798.1"/>
    <property type="molecule type" value="Genomic_DNA"/>
</dbReference>
<name>A0A422QIK9_9BURK</name>
<dbReference type="Pfam" id="PF16290">
    <property type="entry name" value="DUF4936"/>
    <property type="match status" value="1"/>
</dbReference>
<feature type="non-terminal residue" evidence="1">
    <location>
        <position position="96"/>
    </location>
</feature>
<reference evidence="1" key="1">
    <citation type="submission" date="2014-10" db="EMBL/GenBank/DDBJ databases">
        <title>Massilia sp. genome.</title>
        <authorList>
            <person name="Xu B."/>
            <person name="Dai L."/>
            <person name="Huang Z."/>
        </authorList>
    </citation>
    <scope>NUCLEOTIDE SEQUENCE [LARGE SCALE GENOMIC DNA]</scope>
    <source>
        <strain evidence="1">CFS-1</strain>
    </source>
</reference>
<dbReference type="OrthoDB" id="8527613at2"/>
<dbReference type="AlphaFoldDB" id="A0A422QIK9"/>
<keyword evidence="2" id="KW-1185">Reference proteome</keyword>
<sequence length="96" mass="10740">MVDLYVYYKVRSEDAARLAPLVHAMARRLEQNVGVRVALKRRPEDKDGLQTWMEVYPGVTDAFDAVLKQAVVDAGIEALLAGPRRLEIFTDLPPCA</sequence>